<dbReference type="Gene3D" id="3.40.50.1820">
    <property type="entry name" value="alpha/beta hydrolase"/>
    <property type="match status" value="1"/>
</dbReference>
<organism evidence="3 4">
    <name type="scientific">Deinococcus hohokamensis</name>
    <dbReference type="NCBI Taxonomy" id="309883"/>
    <lineage>
        <taxon>Bacteria</taxon>
        <taxon>Thermotogati</taxon>
        <taxon>Deinococcota</taxon>
        <taxon>Deinococci</taxon>
        <taxon>Deinococcales</taxon>
        <taxon>Deinococcaceae</taxon>
        <taxon>Deinococcus</taxon>
    </lineage>
</organism>
<evidence type="ECO:0000259" key="2">
    <source>
        <dbReference type="Pfam" id="PF00326"/>
    </source>
</evidence>
<comment type="caution">
    <text evidence="3">The sequence shown here is derived from an EMBL/GenBank/DDBJ whole genome shotgun (WGS) entry which is preliminary data.</text>
</comment>
<gene>
    <name evidence="3" type="ORF">ACFO0D_14020</name>
</gene>
<dbReference type="EC" id="3.4.-.-" evidence="3"/>
<dbReference type="InterPro" id="IPR029058">
    <property type="entry name" value="AB_hydrolase_fold"/>
</dbReference>
<reference evidence="4" key="1">
    <citation type="journal article" date="2019" name="Int. J. Syst. Evol. Microbiol.">
        <title>The Global Catalogue of Microorganisms (GCM) 10K type strain sequencing project: providing services to taxonomists for standard genome sequencing and annotation.</title>
        <authorList>
            <consortium name="The Broad Institute Genomics Platform"/>
            <consortium name="The Broad Institute Genome Sequencing Center for Infectious Disease"/>
            <person name="Wu L."/>
            <person name="Ma J."/>
        </authorList>
    </citation>
    <scope>NUCLEOTIDE SEQUENCE [LARGE SCALE GENOMIC DNA]</scope>
    <source>
        <strain evidence="4">CCUG 55995</strain>
    </source>
</reference>
<sequence>MTIPGLTLPKLPGSERVNLPGPAGVLGGYLWRQAAPAPAALLLHGWGQDAGAMSLPAQLLHAAGWHALSLSQRGWRGSAGCDDYGRNAPADLGAALNWLAQQPLVMGPLVLLGFSMGGLGALLAVSTGETRATHVVAVNPPTDLRAVYDQSSLSLLRRCYDAVLTPEQWRQGSPLTHAGGLRVPALVVVGARDHVCPPWAVRHYARVSGARLLERPDMAHVPEAQDWADLMEAVALWVQEA</sequence>
<keyword evidence="1 3" id="KW-0378">Hydrolase</keyword>
<dbReference type="SUPFAM" id="SSF53474">
    <property type="entry name" value="alpha/beta-Hydrolases"/>
    <property type="match status" value="1"/>
</dbReference>
<dbReference type="GO" id="GO:0016787">
    <property type="term" value="F:hydrolase activity"/>
    <property type="evidence" value="ECO:0007669"/>
    <property type="project" value="UniProtKB-KW"/>
</dbReference>
<evidence type="ECO:0000256" key="1">
    <source>
        <dbReference type="ARBA" id="ARBA00022801"/>
    </source>
</evidence>
<dbReference type="InterPro" id="IPR001375">
    <property type="entry name" value="Peptidase_S9_cat"/>
</dbReference>
<dbReference type="RefSeq" id="WP_380062441.1">
    <property type="nucleotide sequence ID" value="NZ_JBHSEI010000010.1"/>
</dbReference>
<name>A0ABV9IBU5_9DEIO</name>
<dbReference type="Proteomes" id="UP001595952">
    <property type="component" value="Unassembled WGS sequence"/>
</dbReference>
<dbReference type="EMBL" id="JBHSEI010000010">
    <property type="protein sequence ID" value="MFC4639453.1"/>
    <property type="molecule type" value="Genomic_DNA"/>
</dbReference>
<keyword evidence="4" id="KW-1185">Reference proteome</keyword>
<dbReference type="InterPro" id="IPR050261">
    <property type="entry name" value="FrsA_esterase"/>
</dbReference>
<dbReference type="Pfam" id="PF00326">
    <property type="entry name" value="Peptidase_S9"/>
    <property type="match status" value="1"/>
</dbReference>
<accession>A0ABV9IBU5</accession>
<feature type="domain" description="Peptidase S9 prolyl oligopeptidase catalytic" evidence="2">
    <location>
        <begin position="79"/>
        <end position="204"/>
    </location>
</feature>
<protein>
    <submittedName>
        <fullName evidence="3">Alpha/beta hydrolase family protein</fullName>
        <ecNumber evidence="3">3.4.-.-</ecNumber>
    </submittedName>
</protein>
<evidence type="ECO:0000313" key="4">
    <source>
        <dbReference type="Proteomes" id="UP001595952"/>
    </source>
</evidence>
<proteinExistence type="predicted"/>
<dbReference type="PANTHER" id="PTHR22946:SF9">
    <property type="entry name" value="POLYKETIDE TRANSFERASE AF380"/>
    <property type="match status" value="1"/>
</dbReference>
<dbReference type="PANTHER" id="PTHR22946">
    <property type="entry name" value="DIENELACTONE HYDROLASE DOMAIN-CONTAINING PROTEIN-RELATED"/>
    <property type="match status" value="1"/>
</dbReference>
<evidence type="ECO:0000313" key="3">
    <source>
        <dbReference type="EMBL" id="MFC4639453.1"/>
    </source>
</evidence>